<keyword evidence="3" id="KW-1185">Reference proteome</keyword>
<dbReference type="Proteomes" id="UP001148614">
    <property type="component" value="Unassembled WGS sequence"/>
</dbReference>
<name>A0A9W8N6Y4_9PEZI</name>
<dbReference type="EMBL" id="JANPWZ010002261">
    <property type="protein sequence ID" value="KAJ3560373.1"/>
    <property type="molecule type" value="Genomic_DNA"/>
</dbReference>
<dbReference type="VEuPathDB" id="FungiDB:F4678DRAFT_428859"/>
<evidence type="ECO:0000256" key="1">
    <source>
        <dbReference type="SAM" id="MobiDB-lite"/>
    </source>
</evidence>
<feature type="region of interest" description="Disordered" evidence="1">
    <location>
        <begin position="53"/>
        <end position="131"/>
    </location>
</feature>
<comment type="caution">
    <text evidence="2">The sequence shown here is derived from an EMBL/GenBank/DDBJ whole genome shotgun (WGS) entry which is preliminary data.</text>
</comment>
<evidence type="ECO:0000313" key="3">
    <source>
        <dbReference type="Proteomes" id="UP001148614"/>
    </source>
</evidence>
<accession>A0A9W8N6Y4</accession>
<reference evidence="2" key="1">
    <citation type="submission" date="2022-07" db="EMBL/GenBank/DDBJ databases">
        <title>Genome Sequence of Xylaria arbuscula.</title>
        <authorList>
            <person name="Buettner E."/>
        </authorList>
    </citation>
    <scope>NUCLEOTIDE SEQUENCE</scope>
    <source>
        <strain evidence="2">VT107</strain>
    </source>
</reference>
<proteinExistence type="predicted"/>
<gene>
    <name evidence="2" type="ORF">NPX13_g9324</name>
</gene>
<evidence type="ECO:0000313" key="2">
    <source>
        <dbReference type="EMBL" id="KAJ3560373.1"/>
    </source>
</evidence>
<sequence length="131" mass="14391">MACIIGTVRLTPEGEVRWTTFSIFGGVERWRSESVQVGGVRSAKGVLGHWFDKDFDPRGPAGPTAFWKISDKDPLSDPQGGGGEGEDELMATLDVLDGDYETNDDEDEDEEGEDDSDDDDAWPPRPPIMQT</sequence>
<dbReference type="AlphaFoldDB" id="A0A9W8N6Y4"/>
<organism evidence="2 3">
    <name type="scientific">Xylaria arbuscula</name>
    <dbReference type="NCBI Taxonomy" id="114810"/>
    <lineage>
        <taxon>Eukaryota</taxon>
        <taxon>Fungi</taxon>
        <taxon>Dikarya</taxon>
        <taxon>Ascomycota</taxon>
        <taxon>Pezizomycotina</taxon>
        <taxon>Sordariomycetes</taxon>
        <taxon>Xylariomycetidae</taxon>
        <taxon>Xylariales</taxon>
        <taxon>Xylariaceae</taxon>
        <taxon>Xylaria</taxon>
    </lineage>
</organism>
<feature type="compositionally biased region" description="Acidic residues" evidence="1">
    <location>
        <begin position="96"/>
        <end position="121"/>
    </location>
</feature>
<protein>
    <submittedName>
        <fullName evidence="2">Uncharacterized protein</fullName>
    </submittedName>
</protein>